<dbReference type="SMART" id="SM01409">
    <property type="entry name" value="RNA_pol_Rpb6"/>
    <property type="match status" value="1"/>
</dbReference>
<dbReference type="PANTHER" id="PTHR34476">
    <property type="entry name" value="DNA-DIRECTED RNA POLYMERASE SUBUNIT OMEGA"/>
    <property type="match status" value="1"/>
</dbReference>
<dbReference type="HAMAP" id="MF_00366">
    <property type="entry name" value="RNApol_bact_RpoZ"/>
    <property type="match status" value="1"/>
</dbReference>
<keyword evidence="4 10" id="KW-0240">DNA-directed RNA polymerase</keyword>
<dbReference type="InterPro" id="IPR003716">
    <property type="entry name" value="DNA-dir_RNA_pol_omega"/>
</dbReference>
<evidence type="ECO:0000256" key="7">
    <source>
        <dbReference type="ARBA" id="ARBA00023163"/>
    </source>
</evidence>
<evidence type="ECO:0000256" key="4">
    <source>
        <dbReference type="ARBA" id="ARBA00022478"/>
    </source>
</evidence>
<comment type="subunit">
    <text evidence="10">The RNAP catalytic core consists of 2 alpha, 1 beta, 1 beta' and 1 omega subunit. When a sigma factor is associated with the core the holoenzyme is formed, which can initiate transcription.</text>
</comment>
<evidence type="ECO:0000313" key="11">
    <source>
        <dbReference type="EMBL" id="SFB26722.1"/>
    </source>
</evidence>
<organism evidence="11 12">
    <name type="scientific">Clostridium frigidicarnis</name>
    <dbReference type="NCBI Taxonomy" id="84698"/>
    <lineage>
        <taxon>Bacteria</taxon>
        <taxon>Bacillati</taxon>
        <taxon>Bacillota</taxon>
        <taxon>Clostridia</taxon>
        <taxon>Eubacteriales</taxon>
        <taxon>Clostridiaceae</taxon>
        <taxon>Clostridium</taxon>
    </lineage>
</organism>
<dbReference type="InterPro" id="IPR036161">
    <property type="entry name" value="RPB6/omega-like_sf"/>
</dbReference>
<dbReference type="PANTHER" id="PTHR34476:SF1">
    <property type="entry name" value="DNA-DIRECTED RNA POLYMERASE SUBUNIT OMEGA"/>
    <property type="match status" value="1"/>
</dbReference>
<evidence type="ECO:0000256" key="5">
    <source>
        <dbReference type="ARBA" id="ARBA00022679"/>
    </source>
</evidence>
<keyword evidence="12" id="KW-1185">Reference proteome</keyword>
<comment type="catalytic activity">
    <reaction evidence="9 10">
        <text>RNA(n) + a ribonucleoside 5'-triphosphate = RNA(n+1) + diphosphate</text>
        <dbReference type="Rhea" id="RHEA:21248"/>
        <dbReference type="Rhea" id="RHEA-COMP:14527"/>
        <dbReference type="Rhea" id="RHEA-COMP:17342"/>
        <dbReference type="ChEBI" id="CHEBI:33019"/>
        <dbReference type="ChEBI" id="CHEBI:61557"/>
        <dbReference type="ChEBI" id="CHEBI:140395"/>
        <dbReference type="EC" id="2.7.7.6"/>
    </reaction>
</comment>
<dbReference type="InterPro" id="IPR006110">
    <property type="entry name" value="Pol_omega/Rpo6/RPB6"/>
</dbReference>
<protein>
    <recommendedName>
        <fullName evidence="3 10">DNA-directed RNA polymerase subunit omega</fullName>
        <shortName evidence="10">RNAP omega subunit</shortName>
        <ecNumber evidence="2 10">2.7.7.6</ecNumber>
    </recommendedName>
    <alternativeName>
        <fullName evidence="10">RNA polymerase omega subunit</fullName>
    </alternativeName>
    <alternativeName>
        <fullName evidence="8 10">Transcriptase subunit omega</fullName>
    </alternativeName>
</protein>
<dbReference type="Proteomes" id="UP000198619">
    <property type="component" value="Unassembled WGS sequence"/>
</dbReference>
<keyword evidence="5 10" id="KW-0808">Transferase</keyword>
<reference evidence="11 12" key="1">
    <citation type="submission" date="2016-10" db="EMBL/GenBank/DDBJ databases">
        <authorList>
            <person name="de Groot N.N."/>
        </authorList>
    </citation>
    <scope>NUCLEOTIDE SEQUENCE [LARGE SCALE GENOMIC DNA]</scope>
    <source>
        <strain evidence="11 12">DSM 12271</strain>
    </source>
</reference>
<dbReference type="OrthoDB" id="9815459at2"/>
<comment type="similarity">
    <text evidence="1 10">Belongs to the RNA polymerase subunit omega family.</text>
</comment>
<evidence type="ECO:0000256" key="3">
    <source>
        <dbReference type="ARBA" id="ARBA00013725"/>
    </source>
</evidence>
<evidence type="ECO:0000256" key="10">
    <source>
        <dbReference type="HAMAP-Rule" id="MF_00366"/>
    </source>
</evidence>
<dbReference type="Pfam" id="PF01192">
    <property type="entry name" value="RNA_pol_Rpb6"/>
    <property type="match status" value="1"/>
</dbReference>
<evidence type="ECO:0000313" key="12">
    <source>
        <dbReference type="Proteomes" id="UP000198619"/>
    </source>
</evidence>
<evidence type="ECO:0000256" key="8">
    <source>
        <dbReference type="ARBA" id="ARBA00029924"/>
    </source>
</evidence>
<comment type="function">
    <text evidence="10">Promotes RNA polymerase assembly. Latches the N- and C-terminal regions of the beta' subunit thereby facilitating its interaction with the beta and alpha subunits.</text>
</comment>
<keyword evidence="6 10" id="KW-0548">Nucleotidyltransferase</keyword>
<dbReference type="EMBL" id="FOKI01000023">
    <property type="protein sequence ID" value="SFB26722.1"/>
    <property type="molecule type" value="Genomic_DNA"/>
</dbReference>
<dbReference type="Gene3D" id="3.90.940.10">
    <property type="match status" value="1"/>
</dbReference>
<dbReference type="STRING" id="84698.SAMN04488528_10236"/>
<evidence type="ECO:0000256" key="6">
    <source>
        <dbReference type="ARBA" id="ARBA00022695"/>
    </source>
</evidence>
<name>A0A1I0ZMY4_9CLOT</name>
<proteinExistence type="inferred from homology"/>
<evidence type="ECO:0000256" key="9">
    <source>
        <dbReference type="ARBA" id="ARBA00048552"/>
    </source>
</evidence>
<keyword evidence="7 10" id="KW-0804">Transcription</keyword>
<dbReference type="GO" id="GO:0006351">
    <property type="term" value="P:DNA-templated transcription"/>
    <property type="evidence" value="ECO:0007669"/>
    <property type="project" value="UniProtKB-UniRule"/>
</dbReference>
<dbReference type="GO" id="GO:0003677">
    <property type="term" value="F:DNA binding"/>
    <property type="evidence" value="ECO:0007669"/>
    <property type="project" value="UniProtKB-UniRule"/>
</dbReference>
<gene>
    <name evidence="10" type="primary">rpoZ</name>
    <name evidence="11" type="ORF">SAMN04488528_10236</name>
</gene>
<dbReference type="GO" id="GO:0003899">
    <property type="term" value="F:DNA-directed RNA polymerase activity"/>
    <property type="evidence" value="ECO:0007669"/>
    <property type="project" value="UniProtKB-UniRule"/>
</dbReference>
<dbReference type="SUPFAM" id="SSF63562">
    <property type="entry name" value="RPB6/omega subunit-like"/>
    <property type="match status" value="1"/>
</dbReference>
<evidence type="ECO:0000256" key="2">
    <source>
        <dbReference type="ARBA" id="ARBA00012418"/>
    </source>
</evidence>
<accession>A0A1I0ZMY4</accession>
<dbReference type="EC" id="2.7.7.6" evidence="2 10"/>
<dbReference type="AlphaFoldDB" id="A0A1I0ZMY4"/>
<dbReference type="GO" id="GO:0000428">
    <property type="term" value="C:DNA-directed RNA polymerase complex"/>
    <property type="evidence" value="ECO:0007669"/>
    <property type="project" value="UniProtKB-KW"/>
</dbReference>
<sequence>MTNSMINPPILDLLEKVDNRYSLVIVTSKRARQLIEGYPALLKEEGLKPLTVAINEVNEGIVEYESVKEGIK</sequence>
<dbReference type="RefSeq" id="WP_090042099.1">
    <property type="nucleotide sequence ID" value="NZ_FOKI01000023.1"/>
</dbReference>
<dbReference type="NCBIfam" id="TIGR00690">
    <property type="entry name" value="rpoZ"/>
    <property type="match status" value="1"/>
</dbReference>
<evidence type="ECO:0000256" key="1">
    <source>
        <dbReference type="ARBA" id="ARBA00006711"/>
    </source>
</evidence>